<dbReference type="Proteomes" id="UP000054558">
    <property type="component" value="Unassembled WGS sequence"/>
</dbReference>
<dbReference type="HAMAP" id="MF_01477">
    <property type="entry name" value="Iojap_RsfS"/>
    <property type="match status" value="1"/>
</dbReference>
<dbReference type="GO" id="GO:0043023">
    <property type="term" value="F:ribosomal large subunit binding"/>
    <property type="evidence" value="ECO:0000318"/>
    <property type="project" value="GO_Central"/>
</dbReference>
<dbReference type="GO" id="GO:0009507">
    <property type="term" value="C:chloroplast"/>
    <property type="evidence" value="ECO:0007669"/>
    <property type="project" value="UniProtKB-SubCell"/>
</dbReference>
<dbReference type="GO" id="GO:0090071">
    <property type="term" value="P:negative regulation of ribosome biogenesis"/>
    <property type="evidence" value="ECO:0000318"/>
    <property type="project" value="GO_Central"/>
</dbReference>
<keyword evidence="9" id="KW-1185">Reference proteome</keyword>
<evidence type="ECO:0000256" key="1">
    <source>
        <dbReference type="ARBA" id="ARBA00004229"/>
    </source>
</evidence>
<keyword evidence="5" id="KW-0809">Transit peptide</keyword>
<dbReference type="STRING" id="105231.A0A1Y1HVL0"/>
<evidence type="ECO:0000256" key="2">
    <source>
        <dbReference type="ARBA" id="ARBA00010574"/>
    </source>
</evidence>
<keyword evidence="4" id="KW-0934">Plastid</keyword>
<dbReference type="Gene3D" id="3.30.460.10">
    <property type="entry name" value="Beta Polymerase, domain 2"/>
    <property type="match status" value="1"/>
</dbReference>
<comment type="subcellular location">
    <subcellularLocation>
        <location evidence="1">Plastid</location>
        <location evidence="1">Chloroplast</location>
    </subcellularLocation>
</comment>
<dbReference type="GO" id="GO:0017148">
    <property type="term" value="P:negative regulation of translation"/>
    <property type="evidence" value="ECO:0000318"/>
    <property type="project" value="GO_Central"/>
</dbReference>
<reference evidence="8 9" key="1">
    <citation type="journal article" date="2014" name="Nat. Commun.">
        <title>Klebsormidium flaccidum genome reveals primary factors for plant terrestrial adaptation.</title>
        <authorList>
            <person name="Hori K."/>
            <person name="Maruyama F."/>
            <person name="Fujisawa T."/>
            <person name="Togashi T."/>
            <person name="Yamamoto N."/>
            <person name="Seo M."/>
            <person name="Sato S."/>
            <person name="Yamada T."/>
            <person name="Mori H."/>
            <person name="Tajima N."/>
            <person name="Moriyama T."/>
            <person name="Ikeuchi M."/>
            <person name="Watanabe M."/>
            <person name="Wada H."/>
            <person name="Kobayashi K."/>
            <person name="Saito M."/>
            <person name="Masuda T."/>
            <person name="Sasaki-Sekimoto Y."/>
            <person name="Mashiguchi K."/>
            <person name="Awai K."/>
            <person name="Shimojima M."/>
            <person name="Masuda S."/>
            <person name="Iwai M."/>
            <person name="Nobusawa T."/>
            <person name="Narise T."/>
            <person name="Kondo S."/>
            <person name="Saito H."/>
            <person name="Sato R."/>
            <person name="Murakawa M."/>
            <person name="Ihara Y."/>
            <person name="Oshima-Yamada Y."/>
            <person name="Ohtaka K."/>
            <person name="Satoh M."/>
            <person name="Sonobe K."/>
            <person name="Ishii M."/>
            <person name="Ohtani R."/>
            <person name="Kanamori-Sato M."/>
            <person name="Honoki R."/>
            <person name="Miyazaki D."/>
            <person name="Mochizuki H."/>
            <person name="Umetsu J."/>
            <person name="Higashi K."/>
            <person name="Shibata D."/>
            <person name="Kamiya Y."/>
            <person name="Sato N."/>
            <person name="Nakamura Y."/>
            <person name="Tabata S."/>
            <person name="Ida S."/>
            <person name="Kurokawa K."/>
            <person name="Ohta H."/>
        </authorList>
    </citation>
    <scope>NUCLEOTIDE SEQUENCE [LARGE SCALE GENOMIC DNA]</scope>
    <source>
        <strain evidence="8 9">NIES-2285</strain>
    </source>
</reference>
<dbReference type="PANTHER" id="PTHR21043:SF2">
    <property type="entry name" value="PROTEIN IOJAP, CHLOROPLASTIC"/>
    <property type="match status" value="1"/>
</dbReference>
<gene>
    <name evidence="8" type="ORF">KFL_001180340</name>
</gene>
<organism evidence="8 9">
    <name type="scientific">Klebsormidium nitens</name>
    <name type="common">Green alga</name>
    <name type="synonym">Ulothrix nitens</name>
    <dbReference type="NCBI Taxonomy" id="105231"/>
    <lineage>
        <taxon>Eukaryota</taxon>
        <taxon>Viridiplantae</taxon>
        <taxon>Streptophyta</taxon>
        <taxon>Klebsormidiophyceae</taxon>
        <taxon>Klebsormidiales</taxon>
        <taxon>Klebsormidiaceae</taxon>
        <taxon>Klebsormidium</taxon>
    </lineage>
</organism>
<dbReference type="AlphaFoldDB" id="A0A1Y1HVL0"/>
<protein>
    <recommendedName>
        <fullName evidence="7">Protein Iojap, chloroplastic</fullName>
    </recommendedName>
</protein>
<dbReference type="SUPFAM" id="SSF81301">
    <property type="entry name" value="Nucleotidyltransferase"/>
    <property type="match status" value="1"/>
</dbReference>
<accession>A0A1Y1HVL0</accession>
<evidence type="ECO:0000313" key="9">
    <source>
        <dbReference type="Proteomes" id="UP000054558"/>
    </source>
</evidence>
<keyword evidence="3" id="KW-0150">Chloroplast</keyword>
<dbReference type="NCBIfam" id="TIGR00090">
    <property type="entry name" value="rsfS_iojap_ybeB"/>
    <property type="match status" value="1"/>
</dbReference>
<evidence type="ECO:0000256" key="4">
    <source>
        <dbReference type="ARBA" id="ARBA00022640"/>
    </source>
</evidence>
<name>A0A1Y1HVL0_KLENI</name>
<comment type="subunit">
    <text evidence="6">Interacts with chloroplast ribosomal protein uL14c (rpl14).</text>
</comment>
<dbReference type="InterPro" id="IPR004394">
    <property type="entry name" value="Iojap/RsfS/C7orf30"/>
</dbReference>
<evidence type="ECO:0000256" key="3">
    <source>
        <dbReference type="ARBA" id="ARBA00022528"/>
    </source>
</evidence>
<evidence type="ECO:0000256" key="7">
    <source>
        <dbReference type="ARBA" id="ARBA00069129"/>
    </source>
</evidence>
<evidence type="ECO:0000256" key="5">
    <source>
        <dbReference type="ARBA" id="ARBA00022946"/>
    </source>
</evidence>
<dbReference type="OMA" id="YKPNSWT"/>
<proteinExistence type="inferred from homology"/>
<comment type="similarity">
    <text evidence="2">Belongs to the Iojap/RsfS family.</text>
</comment>
<evidence type="ECO:0000256" key="6">
    <source>
        <dbReference type="ARBA" id="ARBA00061915"/>
    </source>
</evidence>
<dbReference type="OrthoDB" id="21330at2759"/>
<evidence type="ECO:0000313" key="8">
    <source>
        <dbReference type="EMBL" id="GAQ82655.1"/>
    </source>
</evidence>
<dbReference type="FunFam" id="3.30.460.10:FF:000026">
    <property type="entry name" value="Protein Iojap, chloroplastic"/>
    <property type="match status" value="1"/>
</dbReference>
<dbReference type="EMBL" id="DF237067">
    <property type="protein sequence ID" value="GAQ82655.1"/>
    <property type="molecule type" value="Genomic_DNA"/>
</dbReference>
<dbReference type="Pfam" id="PF02410">
    <property type="entry name" value="RsfS"/>
    <property type="match status" value="1"/>
</dbReference>
<dbReference type="PANTHER" id="PTHR21043">
    <property type="entry name" value="IOJAP SUPERFAMILY ORTHOLOG"/>
    <property type="match status" value="1"/>
</dbReference>
<sequence>MEESELQGLWDKFGEMVVSNPDVMALEDLDDTDSKQFAVAMAEIADLTKAADVQVLHVAPFVYWTRVMVLVTAFSRPQVNAIGSRIREAALEKFQRTPENDVDDGTPKSWTVVDFGDVVIHVFLPKEREYYALDDYYKEAEAIPLPFANRGLE</sequence>
<dbReference type="InterPro" id="IPR043519">
    <property type="entry name" value="NT_sf"/>
</dbReference>